<dbReference type="Pfam" id="PF00484">
    <property type="entry name" value="Pro_CA"/>
    <property type="match status" value="1"/>
</dbReference>
<feature type="binding site" evidence="7">
    <location>
        <position position="94"/>
    </location>
    <ligand>
        <name>Zn(2+)</name>
        <dbReference type="ChEBI" id="CHEBI:29105"/>
    </ligand>
</feature>
<dbReference type="Gene3D" id="3.40.1050.10">
    <property type="entry name" value="Carbonic anhydrase"/>
    <property type="match status" value="1"/>
</dbReference>
<name>A0A9P5JU94_9AGAM</name>
<gene>
    <name evidence="9" type="ORF">DFH94DRAFT_112169</name>
    <name evidence="10" type="ORF">DFH94DRAFT_397966</name>
</gene>
<comment type="caution">
    <text evidence="9">The sequence shown here is derived from an EMBL/GenBank/DDBJ whole genome shotgun (WGS) entry which is preliminary data.</text>
</comment>
<comment type="similarity">
    <text evidence="1 8">Belongs to the beta-class carbonic anhydrase family.</text>
</comment>
<evidence type="ECO:0000256" key="1">
    <source>
        <dbReference type="ARBA" id="ARBA00006217"/>
    </source>
</evidence>
<evidence type="ECO:0000313" key="11">
    <source>
        <dbReference type="Proteomes" id="UP000759537"/>
    </source>
</evidence>
<feature type="binding site" evidence="7">
    <location>
        <position position="38"/>
    </location>
    <ligand>
        <name>Zn(2+)</name>
        <dbReference type="ChEBI" id="CHEBI:29105"/>
    </ligand>
</feature>
<dbReference type="EMBL" id="WHVB01000058">
    <property type="protein sequence ID" value="KAF8464190.1"/>
    <property type="molecule type" value="Genomic_DNA"/>
</dbReference>
<dbReference type="SMART" id="SM00947">
    <property type="entry name" value="Pro_CA"/>
    <property type="match status" value="1"/>
</dbReference>
<evidence type="ECO:0000256" key="3">
    <source>
        <dbReference type="ARBA" id="ARBA00022723"/>
    </source>
</evidence>
<protein>
    <recommendedName>
        <fullName evidence="2 8">Carbonic anhydrase</fullName>
        <ecNumber evidence="2 8">4.2.1.1</ecNumber>
    </recommendedName>
    <alternativeName>
        <fullName evidence="8">Carbonate dehydratase</fullName>
    </alternativeName>
</protein>
<dbReference type="Proteomes" id="UP000759537">
    <property type="component" value="Unassembled WGS sequence"/>
</dbReference>
<dbReference type="InterPro" id="IPR001765">
    <property type="entry name" value="Carbonic_anhydrase"/>
</dbReference>
<reference evidence="9" key="1">
    <citation type="submission" date="2019-10" db="EMBL/GenBank/DDBJ databases">
        <authorList>
            <consortium name="DOE Joint Genome Institute"/>
            <person name="Kuo A."/>
            <person name="Miyauchi S."/>
            <person name="Kiss E."/>
            <person name="Drula E."/>
            <person name="Kohler A."/>
            <person name="Sanchez-Garcia M."/>
            <person name="Andreopoulos B."/>
            <person name="Barry K.W."/>
            <person name="Bonito G."/>
            <person name="Buee M."/>
            <person name="Carver A."/>
            <person name="Chen C."/>
            <person name="Cichocki N."/>
            <person name="Clum A."/>
            <person name="Culley D."/>
            <person name="Crous P.W."/>
            <person name="Fauchery L."/>
            <person name="Girlanda M."/>
            <person name="Hayes R."/>
            <person name="Keri Z."/>
            <person name="LaButti K."/>
            <person name="Lipzen A."/>
            <person name="Lombard V."/>
            <person name="Magnuson J."/>
            <person name="Maillard F."/>
            <person name="Morin E."/>
            <person name="Murat C."/>
            <person name="Nolan M."/>
            <person name="Ohm R."/>
            <person name="Pangilinan J."/>
            <person name="Pereira M."/>
            <person name="Perotto S."/>
            <person name="Peter M."/>
            <person name="Riley R."/>
            <person name="Sitrit Y."/>
            <person name="Stielow B."/>
            <person name="Szollosi G."/>
            <person name="Zifcakova L."/>
            <person name="Stursova M."/>
            <person name="Spatafora J.W."/>
            <person name="Tedersoo L."/>
            <person name="Vaario L.-M."/>
            <person name="Yamada A."/>
            <person name="Yan M."/>
            <person name="Wang P."/>
            <person name="Xu J."/>
            <person name="Bruns T."/>
            <person name="Baldrian P."/>
            <person name="Vilgalys R."/>
            <person name="Henrissat B."/>
            <person name="Grigoriev I.V."/>
            <person name="Hibbett D."/>
            <person name="Nagy L.G."/>
            <person name="Martin F.M."/>
        </authorList>
    </citation>
    <scope>NUCLEOTIDE SEQUENCE</scope>
    <source>
        <strain evidence="9">Prilba</strain>
    </source>
</reference>
<evidence type="ECO:0000256" key="4">
    <source>
        <dbReference type="ARBA" id="ARBA00022833"/>
    </source>
</evidence>
<dbReference type="EC" id="4.2.1.1" evidence="2 8"/>
<evidence type="ECO:0000256" key="7">
    <source>
        <dbReference type="PIRSR" id="PIRSR601765-1"/>
    </source>
</evidence>
<keyword evidence="5 8" id="KW-0456">Lyase</keyword>
<evidence type="ECO:0000256" key="6">
    <source>
        <dbReference type="ARBA" id="ARBA00048348"/>
    </source>
</evidence>
<dbReference type="PANTHER" id="PTHR11002">
    <property type="entry name" value="CARBONIC ANHYDRASE"/>
    <property type="match status" value="1"/>
</dbReference>
<keyword evidence="4 7" id="KW-0862">Zinc</keyword>
<organism evidence="9 11">
    <name type="scientific">Russula ochroleuca</name>
    <dbReference type="NCBI Taxonomy" id="152965"/>
    <lineage>
        <taxon>Eukaryota</taxon>
        <taxon>Fungi</taxon>
        <taxon>Dikarya</taxon>
        <taxon>Basidiomycota</taxon>
        <taxon>Agaricomycotina</taxon>
        <taxon>Agaricomycetes</taxon>
        <taxon>Russulales</taxon>
        <taxon>Russulaceae</taxon>
        <taxon>Russula</taxon>
    </lineage>
</organism>
<feature type="binding site" evidence="7">
    <location>
        <position position="36"/>
    </location>
    <ligand>
        <name>Zn(2+)</name>
        <dbReference type="ChEBI" id="CHEBI:29105"/>
    </ligand>
</feature>
<comment type="function">
    <text evidence="8">Reversible hydration of carbon dioxide.</text>
</comment>
<reference evidence="9" key="2">
    <citation type="journal article" date="2020" name="Nat. Commun.">
        <title>Large-scale genome sequencing of mycorrhizal fungi provides insights into the early evolution of symbiotic traits.</title>
        <authorList>
            <person name="Miyauchi S."/>
            <person name="Kiss E."/>
            <person name="Kuo A."/>
            <person name="Drula E."/>
            <person name="Kohler A."/>
            <person name="Sanchez-Garcia M."/>
            <person name="Morin E."/>
            <person name="Andreopoulos B."/>
            <person name="Barry K.W."/>
            <person name="Bonito G."/>
            <person name="Buee M."/>
            <person name="Carver A."/>
            <person name="Chen C."/>
            <person name="Cichocki N."/>
            <person name="Clum A."/>
            <person name="Culley D."/>
            <person name="Crous P.W."/>
            <person name="Fauchery L."/>
            <person name="Girlanda M."/>
            <person name="Hayes R.D."/>
            <person name="Keri Z."/>
            <person name="LaButti K."/>
            <person name="Lipzen A."/>
            <person name="Lombard V."/>
            <person name="Magnuson J."/>
            <person name="Maillard F."/>
            <person name="Murat C."/>
            <person name="Nolan M."/>
            <person name="Ohm R.A."/>
            <person name="Pangilinan J."/>
            <person name="Pereira M.F."/>
            <person name="Perotto S."/>
            <person name="Peter M."/>
            <person name="Pfister S."/>
            <person name="Riley R."/>
            <person name="Sitrit Y."/>
            <person name="Stielow J.B."/>
            <person name="Szollosi G."/>
            <person name="Zifcakova L."/>
            <person name="Stursova M."/>
            <person name="Spatafora J.W."/>
            <person name="Tedersoo L."/>
            <person name="Vaario L.M."/>
            <person name="Yamada A."/>
            <person name="Yan M."/>
            <person name="Wang P."/>
            <person name="Xu J."/>
            <person name="Bruns T."/>
            <person name="Baldrian P."/>
            <person name="Vilgalys R."/>
            <person name="Dunand C."/>
            <person name="Henrissat B."/>
            <person name="Grigoriev I.V."/>
            <person name="Hibbett D."/>
            <person name="Nagy L.G."/>
            <person name="Martin F.M."/>
        </authorList>
    </citation>
    <scope>NUCLEOTIDE SEQUENCE</scope>
    <source>
        <strain evidence="9">Prilba</strain>
    </source>
</reference>
<comment type="catalytic activity">
    <reaction evidence="6 8">
        <text>hydrogencarbonate + H(+) = CO2 + H2O</text>
        <dbReference type="Rhea" id="RHEA:10748"/>
        <dbReference type="ChEBI" id="CHEBI:15377"/>
        <dbReference type="ChEBI" id="CHEBI:15378"/>
        <dbReference type="ChEBI" id="CHEBI:16526"/>
        <dbReference type="ChEBI" id="CHEBI:17544"/>
        <dbReference type="EC" id="4.2.1.1"/>
    </reaction>
</comment>
<sequence length="189" mass="20547">MSDAATLSSPLANNPELADNIIGPPPHTPTILWIGCSDARVPESVWSPPPAVGEVFVQRNIANQFQPTDVNAVSVLTYGVTGIPTIKEVRVVGHTGCAGVQACYNVVNNIPIPPPPPPDSVLWTWLGPLRAHAHANRHQTLEWLTKENVRIQMRNVNAMLRSLGRADVAVNGYLYDIGNRRIYPVPPSD</sequence>
<comment type="cofactor">
    <cofactor evidence="7">
        <name>Zn(2+)</name>
        <dbReference type="ChEBI" id="CHEBI:29105"/>
    </cofactor>
    <text evidence="7">Binds 1 zinc ion per subunit.</text>
</comment>
<dbReference type="GO" id="GO:0071244">
    <property type="term" value="P:cellular response to carbon dioxide"/>
    <property type="evidence" value="ECO:0007669"/>
    <property type="project" value="TreeGrafter"/>
</dbReference>
<dbReference type="OrthoDB" id="10248475at2759"/>
<evidence type="ECO:0000313" key="10">
    <source>
        <dbReference type="EMBL" id="KAF8464190.1"/>
    </source>
</evidence>
<dbReference type="GO" id="GO:0034599">
    <property type="term" value="P:cellular response to oxidative stress"/>
    <property type="evidence" value="ECO:0007669"/>
    <property type="project" value="TreeGrafter"/>
</dbReference>
<dbReference type="EMBL" id="WHVB01000152">
    <property type="protein sequence ID" value="KAF8460860.1"/>
    <property type="molecule type" value="Genomic_DNA"/>
</dbReference>
<accession>A0A9P5JU94</accession>
<evidence type="ECO:0000256" key="2">
    <source>
        <dbReference type="ARBA" id="ARBA00012925"/>
    </source>
</evidence>
<proteinExistence type="inferred from homology"/>
<keyword evidence="3 7" id="KW-0479">Metal-binding</keyword>
<dbReference type="SUPFAM" id="SSF53056">
    <property type="entry name" value="beta-carbonic anhydrase, cab"/>
    <property type="match status" value="1"/>
</dbReference>
<feature type="binding site" evidence="7">
    <location>
        <position position="97"/>
    </location>
    <ligand>
        <name>Zn(2+)</name>
        <dbReference type="ChEBI" id="CHEBI:29105"/>
    </ligand>
</feature>
<dbReference type="GO" id="GO:0008270">
    <property type="term" value="F:zinc ion binding"/>
    <property type="evidence" value="ECO:0007669"/>
    <property type="project" value="UniProtKB-UniRule"/>
</dbReference>
<evidence type="ECO:0000256" key="8">
    <source>
        <dbReference type="RuleBase" id="RU003956"/>
    </source>
</evidence>
<keyword evidence="11" id="KW-1185">Reference proteome</keyword>
<evidence type="ECO:0000313" key="9">
    <source>
        <dbReference type="EMBL" id="KAF8460860.1"/>
    </source>
</evidence>
<dbReference type="InterPro" id="IPR036874">
    <property type="entry name" value="Carbonic_anhydrase_sf"/>
</dbReference>
<dbReference type="PANTHER" id="PTHR11002:SF76">
    <property type="entry name" value="CARBONIC ANHYDRASE"/>
    <property type="match status" value="1"/>
</dbReference>
<dbReference type="GO" id="GO:0004089">
    <property type="term" value="F:carbonate dehydratase activity"/>
    <property type="evidence" value="ECO:0007669"/>
    <property type="project" value="UniProtKB-UniRule"/>
</dbReference>
<dbReference type="AlphaFoldDB" id="A0A9P5JU94"/>
<evidence type="ECO:0000256" key="5">
    <source>
        <dbReference type="ARBA" id="ARBA00023239"/>
    </source>
</evidence>